<comment type="caution">
    <text evidence="1">The sequence shown here is derived from an EMBL/GenBank/DDBJ whole genome shotgun (WGS) entry which is preliminary data.</text>
</comment>
<name>A0A0F9GLX9_9ZZZZ</name>
<protein>
    <submittedName>
        <fullName evidence="1">Uncharacterized protein</fullName>
    </submittedName>
</protein>
<dbReference type="EMBL" id="LAZR01017591">
    <property type="protein sequence ID" value="KKL99773.1"/>
    <property type="molecule type" value="Genomic_DNA"/>
</dbReference>
<gene>
    <name evidence="1" type="ORF">LCGC14_1811070</name>
</gene>
<sequence length="264" mass="28949">MADYTSGTAADEQDLVDQIDIFVTGTLGWTLIDTVNDTASINDRVYQYGPIEGKRALIVRWRGEGNYLYVYGYSGWVSSGDNDGELYSGTYSKIYCNTTTIDYWLFGGNDWLWVVIKDGAGTYVSAHGGFLHSYYDVVDDDIPTIVVGMNSNSYTYTSTRAYMYSATVSGSNQVFKADSVLSTSCLVNASPNIRDGSFGFLPLVMYCDVVGHREIRGELQGSFQANGTGLSSETWVTLSGLSEKVFVIKHTSNTNTYGFGPIPV</sequence>
<evidence type="ECO:0000313" key="1">
    <source>
        <dbReference type="EMBL" id="KKL99773.1"/>
    </source>
</evidence>
<accession>A0A0F9GLX9</accession>
<reference evidence="1" key="1">
    <citation type="journal article" date="2015" name="Nature">
        <title>Complex archaea that bridge the gap between prokaryotes and eukaryotes.</title>
        <authorList>
            <person name="Spang A."/>
            <person name="Saw J.H."/>
            <person name="Jorgensen S.L."/>
            <person name="Zaremba-Niedzwiedzka K."/>
            <person name="Martijn J."/>
            <person name="Lind A.E."/>
            <person name="van Eijk R."/>
            <person name="Schleper C."/>
            <person name="Guy L."/>
            <person name="Ettema T.J."/>
        </authorList>
    </citation>
    <scope>NUCLEOTIDE SEQUENCE</scope>
</reference>
<proteinExistence type="predicted"/>
<dbReference type="AlphaFoldDB" id="A0A0F9GLX9"/>
<organism evidence="1">
    <name type="scientific">marine sediment metagenome</name>
    <dbReference type="NCBI Taxonomy" id="412755"/>
    <lineage>
        <taxon>unclassified sequences</taxon>
        <taxon>metagenomes</taxon>
        <taxon>ecological metagenomes</taxon>
    </lineage>
</organism>